<dbReference type="RefSeq" id="WP_098696559.1">
    <property type="nucleotide sequence ID" value="NZ_CP023778.1"/>
</dbReference>
<dbReference type="Proteomes" id="UP000221961">
    <property type="component" value="Chromosome"/>
</dbReference>
<accession>A0A291RQH1</accession>
<evidence type="ECO:0000313" key="2">
    <source>
        <dbReference type="EMBL" id="ATL69540.1"/>
    </source>
</evidence>
<feature type="domain" description="Putative restriction endonuclease" evidence="1">
    <location>
        <begin position="25"/>
        <end position="165"/>
    </location>
</feature>
<dbReference type="Pfam" id="PF05685">
    <property type="entry name" value="Uma2"/>
    <property type="match status" value="1"/>
</dbReference>
<dbReference type="Gene3D" id="3.90.1570.10">
    <property type="entry name" value="tt1808, chain A"/>
    <property type="match status" value="1"/>
</dbReference>
<dbReference type="PANTHER" id="PTHR35400">
    <property type="entry name" value="SLR1083 PROTEIN"/>
    <property type="match status" value="1"/>
</dbReference>
<dbReference type="InterPro" id="IPR011335">
    <property type="entry name" value="Restrct_endonuc-II-like"/>
</dbReference>
<dbReference type="GeneID" id="88361245"/>
<evidence type="ECO:0000313" key="3">
    <source>
        <dbReference type="Proteomes" id="UP000221961"/>
    </source>
</evidence>
<dbReference type="KEGG" id="ntp:CRH09_28535"/>
<dbReference type="AlphaFoldDB" id="A0A291RQH1"/>
<sequence>MSEATLSYHWSRDEFVRAWKAKVFDHRVELIEGEVWPVVIGDWHGEMSFQVAAALRHPTVRVSGATLPSEDSLPDPDCWVRRISAEPVGTVGSDLSIWDPADVLLVVEVSNETVLQDLSKKARLYSRAGYPVYWVVTHEVVYEHTEPAASGYRVRTEYRPGDRIPLRYADTDLAVSELLDIR</sequence>
<dbReference type="CDD" id="cd06260">
    <property type="entry name" value="DUF820-like"/>
    <property type="match status" value="1"/>
</dbReference>
<dbReference type="SUPFAM" id="SSF52980">
    <property type="entry name" value="Restriction endonuclease-like"/>
    <property type="match status" value="1"/>
</dbReference>
<dbReference type="PANTHER" id="PTHR35400:SF3">
    <property type="entry name" value="SLL1072 PROTEIN"/>
    <property type="match status" value="1"/>
</dbReference>
<evidence type="ECO:0000259" key="1">
    <source>
        <dbReference type="Pfam" id="PF05685"/>
    </source>
</evidence>
<dbReference type="EMBL" id="CP023778">
    <property type="protein sequence ID" value="ATL69540.1"/>
    <property type="molecule type" value="Genomic_DNA"/>
</dbReference>
<proteinExistence type="predicted"/>
<protein>
    <recommendedName>
        <fullName evidence="1">Putative restriction endonuclease domain-containing protein</fullName>
    </recommendedName>
</protein>
<organism evidence="2 3">
    <name type="scientific">Nocardia terpenica</name>
    <dbReference type="NCBI Taxonomy" id="455432"/>
    <lineage>
        <taxon>Bacteria</taxon>
        <taxon>Bacillati</taxon>
        <taxon>Actinomycetota</taxon>
        <taxon>Actinomycetes</taxon>
        <taxon>Mycobacteriales</taxon>
        <taxon>Nocardiaceae</taxon>
        <taxon>Nocardia</taxon>
    </lineage>
</organism>
<dbReference type="InterPro" id="IPR012296">
    <property type="entry name" value="Nuclease_put_TT1808"/>
</dbReference>
<gene>
    <name evidence="2" type="ORF">CRH09_28535</name>
</gene>
<name>A0A291RQH1_9NOCA</name>
<reference evidence="2 3" key="1">
    <citation type="submission" date="2017-10" db="EMBL/GenBank/DDBJ databases">
        <title>Comparative genomics between pathogenic Norcardia.</title>
        <authorList>
            <person name="Zeng L."/>
        </authorList>
    </citation>
    <scope>NUCLEOTIDE SEQUENCE [LARGE SCALE GENOMIC DNA]</scope>
    <source>
        <strain evidence="2 3">NC_YFY_NT001</strain>
    </source>
</reference>
<dbReference type="InterPro" id="IPR008538">
    <property type="entry name" value="Uma2"/>
</dbReference>